<gene>
    <name evidence="1" type="ORF">IX38_12570</name>
</gene>
<comment type="caution">
    <text evidence="1">The sequence shown here is derived from an EMBL/GenBank/DDBJ whole genome shotgun (WGS) entry which is preliminary data.</text>
</comment>
<proteinExistence type="predicted"/>
<dbReference type="RefSeq" id="WP_034705282.1">
    <property type="nucleotide sequence ID" value="NZ_JPRO01000010.1"/>
</dbReference>
<evidence type="ECO:0000313" key="2">
    <source>
        <dbReference type="Proteomes" id="UP000028703"/>
    </source>
</evidence>
<dbReference type="AlphaFoldDB" id="A0A085ZED4"/>
<evidence type="ECO:0000313" key="1">
    <source>
        <dbReference type="EMBL" id="KFF02798.1"/>
    </source>
</evidence>
<dbReference type="Proteomes" id="UP000028703">
    <property type="component" value="Unassembled WGS sequence"/>
</dbReference>
<organism evidence="1 2">
    <name type="scientific">Chryseobacterium luteum</name>
    <dbReference type="NCBI Taxonomy" id="421531"/>
    <lineage>
        <taxon>Bacteria</taxon>
        <taxon>Pseudomonadati</taxon>
        <taxon>Bacteroidota</taxon>
        <taxon>Flavobacteriia</taxon>
        <taxon>Flavobacteriales</taxon>
        <taxon>Weeksellaceae</taxon>
        <taxon>Chryseobacterium group</taxon>
        <taxon>Chryseobacterium</taxon>
    </lineage>
</organism>
<dbReference type="OrthoDB" id="1257394at2"/>
<accession>A0A085ZED4</accession>
<name>A0A085ZED4_9FLAO</name>
<protein>
    <submittedName>
        <fullName evidence="1">Uncharacterized protein</fullName>
    </submittedName>
</protein>
<dbReference type="eggNOG" id="ENOG5033U8R">
    <property type="taxonomic scope" value="Bacteria"/>
</dbReference>
<dbReference type="EMBL" id="JPRO01000010">
    <property type="protein sequence ID" value="KFF02798.1"/>
    <property type="molecule type" value="Genomic_DNA"/>
</dbReference>
<keyword evidence="2" id="KW-1185">Reference proteome</keyword>
<sequence>MEILEKYGIVEAGKDYVWFDCESFEKSKAYIELIKNLSSISKSKFSPQNLNIENEGWTENREHYIVEISFTLSNENHQIKLLCEEWFDFDLIIQLNQILLKEGMEDQFYPVKTGDQSLIIVFGSPSLKEKLAGENVLESTEQLILTKLINFNSLKIV</sequence>
<reference evidence="1 2" key="1">
    <citation type="submission" date="2014-07" db="EMBL/GenBank/DDBJ databases">
        <title>Genome of Chryseobacterium luteum DSM 18605.</title>
        <authorList>
            <person name="Stropko S.J."/>
            <person name="Pipes S.E."/>
            <person name="Newman J.D."/>
        </authorList>
    </citation>
    <scope>NUCLEOTIDE SEQUENCE [LARGE SCALE GENOMIC DNA]</scope>
    <source>
        <strain evidence="1 2">DSM 18605</strain>
    </source>
</reference>